<keyword evidence="4" id="KW-1185">Reference proteome</keyword>
<sequence length="184" mass="17941">MERRTSGSGAQIRTLLATVTVTVAAAALAGCAAGAATAGPGGQPTPTTRHTPAKTPTPTGTPTALPKASCGRASTHGLNTATQVLSADKGSLTCFQAAARACKTASLAVTEMGVDTGTNHVFAIEPGGKGCAVTDLSQGYSANFGGSHSKIGTTQCTVATVTGGGVTLACGGEKVLIPATVTRL</sequence>
<reference evidence="3 4" key="1">
    <citation type="submission" date="2018-11" db="EMBL/GenBank/DDBJ databases">
        <title>Trebonia kvetii gen.nov., sp.nov., a novel acidophilic actinobacterium, and proposal of the new actinobacterial family Treboniaceae fam. nov.</title>
        <authorList>
            <person name="Rapoport D."/>
            <person name="Sagova-Mareckova M."/>
            <person name="Sedlacek I."/>
            <person name="Provaznik J."/>
            <person name="Kralova S."/>
            <person name="Pavlinic D."/>
            <person name="Benes V."/>
            <person name="Kopecky J."/>
        </authorList>
    </citation>
    <scope>NUCLEOTIDE SEQUENCE [LARGE SCALE GENOMIC DNA]</scope>
    <source>
        <strain evidence="3 4">15Tr583</strain>
    </source>
</reference>
<dbReference type="AlphaFoldDB" id="A0A6P2BVW6"/>
<evidence type="ECO:0000256" key="1">
    <source>
        <dbReference type="SAM" id="MobiDB-lite"/>
    </source>
</evidence>
<protein>
    <submittedName>
        <fullName evidence="3">Uncharacterized protein</fullName>
    </submittedName>
</protein>
<dbReference type="InterPro" id="IPR006311">
    <property type="entry name" value="TAT_signal"/>
</dbReference>
<evidence type="ECO:0000313" key="3">
    <source>
        <dbReference type="EMBL" id="TVZ03242.1"/>
    </source>
</evidence>
<feature type="chain" id="PRO_5039723379" evidence="2">
    <location>
        <begin position="39"/>
        <end position="184"/>
    </location>
</feature>
<gene>
    <name evidence="3" type="ORF">EAS64_22705</name>
</gene>
<evidence type="ECO:0000256" key="2">
    <source>
        <dbReference type="SAM" id="SignalP"/>
    </source>
</evidence>
<accession>A0A6P2BVW6</accession>
<keyword evidence="2" id="KW-0732">Signal</keyword>
<name>A0A6P2BVW6_9ACTN</name>
<organism evidence="3 4">
    <name type="scientific">Trebonia kvetii</name>
    <dbReference type="NCBI Taxonomy" id="2480626"/>
    <lineage>
        <taxon>Bacteria</taxon>
        <taxon>Bacillati</taxon>
        <taxon>Actinomycetota</taxon>
        <taxon>Actinomycetes</taxon>
        <taxon>Streptosporangiales</taxon>
        <taxon>Treboniaceae</taxon>
        <taxon>Trebonia</taxon>
    </lineage>
</organism>
<dbReference type="RefSeq" id="WP_145855822.1">
    <property type="nucleotide sequence ID" value="NZ_RPFW01000004.1"/>
</dbReference>
<dbReference type="PROSITE" id="PS51318">
    <property type="entry name" value="TAT"/>
    <property type="match status" value="1"/>
</dbReference>
<feature type="region of interest" description="Disordered" evidence="1">
    <location>
        <begin position="35"/>
        <end position="69"/>
    </location>
</feature>
<comment type="caution">
    <text evidence="3">The sequence shown here is derived from an EMBL/GenBank/DDBJ whole genome shotgun (WGS) entry which is preliminary data.</text>
</comment>
<proteinExistence type="predicted"/>
<evidence type="ECO:0000313" key="4">
    <source>
        <dbReference type="Proteomes" id="UP000460272"/>
    </source>
</evidence>
<dbReference type="PROSITE" id="PS51257">
    <property type="entry name" value="PROKAR_LIPOPROTEIN"/>
    <property type="match status" value="1"/>
</dbReference>
<feature type="signal peptide" evidence="2">
    <location>
        <begin position="1"/>
        <end position="38"/>
    </location>
</feature>
<dbReference type="EMBL" id="RPFW01000004">
    <property type="protein sequence ID" value="TVZ03242.1"/>
    <property type="molecule type" value="Genomic_DNA"/>
</dbReference>
<dbReference type="Proteomes" id="UP000460272">
    <property type="component" value="Unassembled WGS sequence"/>
</dbReference>
<feature type="compositionally biased region" description="Low complexity" evidence="1">
    <location>
        <begin position="35"/>
        <end position="68"/>
    </location>
</feature>